<feature type="signal peptide" evidence="1">
    <location>
        <begin position="1"/>
        <end position="20"/>
    </location>
</feature>
<dbReference type="Proteomes" id="UP000199421">
    <property type="component" value="Unassembled WGS sequence"/>
</dbReference>
<proteinExistence type="predicted"/>
<feature type="chain" id="PRO_5011599365" description="Carboxypeptidase regulatory-like domain-containing protein" evidence="1">
    <location>
        <begin position="21"/>
        <end position="87"/>
    </location>
</feature>
<accession>A0A1H7GUA5</accession>
<protein>
    <recommendedName>
        <fullName evidence="4">Carboxypeptidase regulatory-like domain-containing protein</fullName>
    </recommendedName>
</protein>
<evidence type="ECO:0000313" key="3">
    <source>
        <dbReference type="Proteomes" id="UP000199421"/>
    </source>
</evidence>
<keyword evidence="3" id="KW-1185">Reference proteome</keyword>
<name>A0A1H7GUA5_OLID1</name>
<organism evidence="2 3">
    <name type="scientific">Olivibacter domesticus</name>
    <name type="common">Pseudosphingobacterium domesticum</name>
    <dbReference type="NCBI Taxonomy" id="407022"/>
    <lineage>
        <taxon>Bacteria</taxon>
        <taxon>Pseudomonadati</taxon>
        <taxon>Bacteroidota</taxon>
        <taxon>Sphingobacteriia</taxon>
        <taxon>Sphingobacteriales</taxon>
        <taxon>Sphingobacteriaceae</taxon>
        <taxon>Olivibacter</taxon>
    </lineage>
</organism>
<dbReference type="EMBL" id="FOAF01000001">
    <property type="protein sequence ID" value="SEK41671.1"/>
    <property type="molecule type" value="Genomic_DNA"/>
</dbReference>
<sequence length="87" mass="9796">MKILFILFAFLQVFALPSFAQLISRTDSGDYIVKTYTLADTIHVHGKLTTPDGEPAKGITVWLKSAKYFYEEAPKSVTDSLGNYYIE</sequence>
<gene>
    <name evidence="2" type="ORF">SAMN05661044_00193</name>
</gene>
<evidence type="ECO:0000256" key="1">
    <source>
        <dbReference type="SAM" id="SignalP"/>
    </source>
</evidence>
<evidence type="ECO:0000313" key="2">
    <source>
        <dbReference type="EMBL" id="SEK41671.1"/>
    </source>
</evidence>
<dbReference type="STRING" id="407022.SAMN05661044_00193"/>
<reference evidence="3" key="1">
    <citation type="submission" date="2016-10" db="EMBL/GenBank/DDBJ databases">
        <authorList>
            <person name="Varghese N."/>
            <person name="Submissions S."/>
        </authorList>
    </citation>
    <scope>NUCLEOTIDE SEQUENCE [LARGE SCALE GENOMIC DNA]</scope>
    <source>
        <strain evidence="3">DSM 18733</strain>
    </source>
</reference>
<dbReference type="RefSeq" id="WP_093316881.1">
    <property type="nucleotide sequence ID" value="NZ_FOAF01000001.1"/>
</dbReference>
<dbReference type="AlphaFoldDB" id="A0A1H7GUA5"/>
<evidence type="ECO:0008006" key="4">
    <source>
        <dbReference type="Google" id="ProtNLM"/>
    </source>
</evidence>
<keyword evidence="1" id="KW-0732">Signal</keyword>